<evidence type="ECO:0000313" key="2">
    <source>
        <dbReference type="Proteomes" id="UP000054018"/>
    </source>
</evidence>
<protein>
    <submittedName>
        <fullName evidence="1">Uncharacterized protein</fullName>
    </submittedName>
</protein>
<dbReference type="Proteomes" id="UP000054018">
    <property type="component" value="Unassembled WGS sequence"/>
</dbReference>
<dbReference type="OrthoDB" id="391988at2759"/>
<dbReference type="EMBL" id="KN833757">
    <property type="protein sequence ID" value="KIK20976.1"/>
    <property type="molecule type" value="Genomic_DNA"/>
</dbReference>
<reference evidence="2" key="2">
    <citation type="submission" date="2015-01" db="EMBL/GenBank/DDBJ databases">
        <title>Evolutionary Origins and Diversification of the Mycorrhizal Mutualists.</title>
        <authorList>
            <consortium name="DOE Joint Genome Institute"/>
            <consortium name="Mycorrhizal Genomics Consortium"/>
            <person name="Kohler A."/>
            <person name="Kuo A."/>
            <person name="Nagy L.G."/>
            <person name="Floudas D."/>
            <person name="Copeland A."/>
            <person name="Barry K.W."/>
            <person name="Cichocki N."/>
            <person name="Veneault-Fourrey C."/>
            <person name="LaButti K."/>
            <person name="Lindquist E.A."/>
            <person name="Lipzen A."/>
            <person name="Lundell T."/>
            <person name="Morin E."/>
            <person name="Murat C."/>
            <person name="Riley R."/>
            <person name="Ohm R."/>
            <person name="Sun H."/>
            <person name="Tunlid A."/>
            <person name="Henrissat B."/>
            <person name="Grigoriev I.V."/>
            <person name="Hibbett D.S."/>
            <person name="Martin F."/>
        </authorList>
    </citation>
    <scope>NUCLEOTIDE SEQUENCE [LARGE SCALE GENOMIC DNA]</scope>
    <source>
        <strain evidence="2">441</strain>
    </source>
</reference>
<accession>A0A0C9YW53</accession>
<sequence>MQKVPDRDPEAEAKQYLQRHCVEPIQKFLKDGDILHVAVSSRAKHQRGLDELTKLTYERVSKSFTSEPNTVSPVPFAAAGAQRVEPGVKIESSIKLGKQRYW</sequence>
<evidence type="ECO:0000313" key="1">
    <source>
        <dbReference type="EMBL" id="KIK20976.1"/>
    </source>
</evidence>
<organism evidence="1 2">
    <name type="scientific">Pisolithus microcarpus 441</name>
    <dbReference type="NCBI Taxonomy" id="765257"/>
    <lineage>
        <taxon>Eukaryota</taxon>
        <taxon>Fungi</taxon>
        <taxon>Dikarya</taxon>
        <taxon>Basidiomycota</taxon>
        <taxon>Agaricomycotina</taxon>
        <taxon>Agaricomycetes</taxon>
        <taxon>Agaricomycetidae</taxon>
        <taxon>Boletales</taxon>
        <taxon>Sclerodermatineae</taxon>
        <taxon>Pisolithaceae</taxon>
        <taxon>Pisolithus</taxon>
    </lineage>
</organism>
<dbReference type="HOGENOM" id="CLU_2284176_0_0_1"/>
<dbReference type="AlphaFoldDB" id="A0A0C9YW53"/>
<reference evidence="1 2" key="1">
    <citation type="submission" date="2014-04" db="EMBL/GenBank/DDBJ databases">
        <authorList>
            <consortium name="DOE Joint Genome Institute"/>
            <person name="Kuo A."/>
            <person name="Kohler A."/>
            <person name="Costa M.D."/>
            <person name="Nagy L.G."/>
            <person name="Floudas D."/>
            <person name="Copeland A."/>
            <person name="Barry K.W."/>
            <person name="Cichocki N."/>
            <person name="Veneault-Fourrey C."/>
            <person name="LaButti K."/>
            <person name="Lindquist E.A."/>
            <person name="Lipzen A."/>
            <person name="Lundell T."/>
            <person name="Morin E."/>
            <person name="Murat C."/>
            <person name="Sun H."/>
            <person name="Tunlid A."/>
            <person name="Henrissat B."/>
            <person name="Grigoriev I.V."/>
            <person name="Hibbett D.S."/>
            <person name="Martin F."/>
            <person name="Nordberg H.P."/>
            <person name="Cantor M.N."/>
            <person name="Hua S.X."/>
        </authorList>
    </citation>
    <scope>NUCLEOTIDE SEQUENCE [LARGE SCALE GENOMIC DNA]</scope>
    <source>
        <strain evidence="1 2">441</strain>
    </source>
</reference>
<name>A0A0C9YW53_9AGAM</name>
<proteinExistence type="predicted"/>
<feature type="non-terminal residue" evidence="1">
    <location>
        <position position="102"/>
    </location>
</feature>
<gene>
    <name evidence="1" type="ORF">PISMIDRAFT_681794</name>
</gene>
<keyword evidence="2" id="KW-1185">Reference proteome</keyword>